<feature type="transmembrane region" description="Helical" evidence="1">
    <location>
        <begin position="270"/>
        <end position="290"/>
    </location>
</feature>
<evidence type="ECO:0000313" key="3">
    <source>
        <dbReference type="Proteomes" id="UP000260025"/>
    </source>
</evidence>
<dbReference type="Proteomes" id="UP000260025">
    <property type="component" value="Unassembled WGS sequence"/>
</dbReference>
<accession>A0A3E2VI47</accession>
<keyword evidence="1" id="KW-0472">Membrane</keyword>
<feature type="transmembrane region" description="Helical" evidence="1">
    <location>
        <begin position="430"/>
        <end position="446"/>
    </location>
</feature>
<dbReference type="AlphaFoldDB" id="A0A3E2VI47"/>
<feature type="transmembrane region" description="Helical" evidence="1">
    <location>
        <begin position="16"/>
        <end position="37"/>
    </location>
</feature>
<dbReference type="OrthoDB" id="1938692at2"/>
<proteinExistence type="predicted"/>
<feature type="transmembrane region" description="Helical" evidence="1">
    <location>
        <begin position="193"/>
        <end position="211"/>
    </location>
</feature>
<dbReference type="EMBL" id="QVEV01000046">
    <property type="protein sequence ID" value="RGC10341.1"/>
    <property type="molecule type" value="Genomic_DNA"/>
</dbReference>
<dbReference type="Pfam" id="PF14296">
    <property type="entry name" value="O-ag_pol_Wzy"/>
    <property type="match status" value="1"/>
</dbReference>
<sequence>MIIHTKKMPFNFDGKYFKIISFVDKTLFIIGLLFFLYSYNIGYTTWMFYAILIVFFSSLLYCCQNIKKRLGLLLFYLVFFLFLMGRMFVDLFTYGYVTYNFDPPIGSHINLCLFISIIFLRFGFLIIEKFIKLQDRPLFQDKYHLYRIKKISKFIFYLAILATIPMVLEEFFYILNDSYGALYTSFESKIPSIIRVISNMRTISVFVFLGCFPDKKEIRIPIIFILLNGCLQMLTGDRTNLSQAILIIVFYYGLRQLLAPEEKWIKKSYIIIAFIAIPFFLAFMSFFVYIREGFNTNEVTIFNQFVRFFRSIGRSVDVIGYGKYYESELPPRIYTIADIINYFKYNQITAFLFDMHLPAQHTKDFALGGYSFMHSLTYLIDPELYLKGHGAGSSYVAEAYFDLGYMGVAVLNTVYGAFLAYIYKSLYRNPIIIGCFLQAINIMFYVPRGAADYPITYILNITVIFALLIIFVYSYNDIILNKLHKLKRKMKNG</sequence>
<feature type="transmembrane region" description="Helical" evidence="1">
    <location>
        <begin position="154"/>
        <end position="173"/>
    </location>
</feature>
<reference evidence="2 3" key="1">
    <citation type="submission" date="2018-08" db="EMBL/GenBank/DDBJ databases">
        <title>A genome reference for cultivated species of the human gut microbiota.</title>
        <authorList>
            <person name="Zou Y."/>
            <person name="Xue W."/>
            <person name="Luo G."/>
        </authorList>
    </citation>
    <scope>NUCLEOTIDE SEQUENCE [LARGE SCALE GENOMIC DNA]</scope>
    <source>
        <strain evidence="2 3">OF01-2LB</strain>
    </source>
</reference>
<dbReference type="InterPro" id="IPR029468">
    <property type="entry name" value="O-ag_pol_Wzy"/>
</dbReference>
<feature type="transmembrane region" description="Helical" evidence="1">
    <location>
        <begin position="108"/>
        <end position="127"/>
    </location>
</feature>
<feature type="transmembrane region" description="Helical" evidence="1">
    <location>
        <begin position="43"/>
        <end position="63"/>
    </location>
</feature>
<dbReference type="RefSeq" id="WP_117444715.1">
    <property type="nucleotide sequence ID" value="NZ_QVEV01000046.1"/>
</dbReference>
<evidence type="ECO:0000256" key="1">
    <source>
        <dbReference type="SAM" id="Phobius"/>
    </source>
</evidence>
<dbReference type="NCBIfam" id="TIGR04370">
    <property type="entry name" value="glyco_rpt_poly"/>
    <property type="match status" value="1"/>
</dbReference>
<feature type="transmembrane region" description="Helical" evidence="1">
    <location>
        <begin position="403"/>
        <end position="423"/>
    </location>
</feature>
<keyword evidence="1" id="KW-1133">Transmembrane helix</keyword>
<keyword evidence="1" id="KW-0812">Transmembrane</keyword>
<comment type="caution">
    <text evidence="2">The sequence shown here is derived from an EMBL/GenBank/DDBJ whole genome shotgun (WGS) entry which is preliminary data.</text>
</comment>
<feature type="transmembrane region" description="Helical" evidence="1">
    <location>
        <begin position="70"/>
        <end position="88"/>
    </location>
</feature>
<gene>
    <name evidence="2" type="ORF">DXA38_19965</name>
</gene>
<feature type="transmembrane region" description="Helical" evidence="1">
    <location>
        <begin position="458"/>
        <end position="480"/>
    </location>
</feature>
<name>A0A3E2VI47_CLOIN</name>
<protein>
    <submittedName>
        <fullName evidence="2">O-antigen polysaccharide polymerase Wzy</fullName>
    </submittedName>
</protein>
<evidence type="ECO:0000313" key="2">
    <source>
        <dbReference type="EMBL" id="RGC10341.1"/>
    </source>
</evidence>
<organism evidence="2 3">
    <name type="scientific">Clostridium innocuum</name>
    <dbReference type="NCBI Taxonomy" id="1522"/>
    <lineage>
        <taxon>Bacteria</taxon>
        <taxon>Bacillati</taxon>
        <taxon>Bacillota</taxon>
        <taxon>Clostridia</taxon>
        <taxon>Eubacteriales</taxon>
        <taxon>Clostridiaceae</taxon>
        <taxon>Clostridium</taxon>
    </lineage>
</organism>